<protein>
    <recommendedName>
        <fullName evidence="5">Cytochrome C biogenesis protein CycH</fullName>
    </recommendedName>
</protein>
<accession>A0ABQ5WW96</accession>
<dbReference type="Gene3D" id="1.25.40.10">
    <property type="entry name" value="Tetratricopeptide repeat domain"/>
    <property type="match status" value="1"/>
</dbReference>
<dbReference type="RefSeq" id="WP_231865327.1">
    <property type="nucleotide sequence ID" value="NZ_BEWL01000001.1"/>
</dbReference>
<dbReference type="NCBIfam" id="TIGR03142">
    <property type="entry name" value="cytochro_ccmI"/>
    <property type="match status" value="1"/>
</dbReference>
<keyword evidence="2" id="KW-0812">Transmembrane</keyword>
<sequence length="247" mass="26808">MLFWLGILIIAAVALCPAFLGLRTLRRRVNARDSALTLYRGQLGDLERDHALALINDEEYQAARLEVQRRLLATDGEAAVEDLSAEPAKRSQILPVLAVGLGIPVLAFALYIVNGHPSLPPQPLSGRQTGPDAKGLETIHKLQTEVAMIPATSSTYATGHFMLGEVEAKSGLTEDAIRDWKAALDAHFEPELAIRLAELESRNGSHISAESLDLYRRALAAAPADAPWRMAVEARIAVGEHQENNGQ</sequence>
<comment type="caution">
    <text evidence="3">The sequence shown here is derived from an EMBL/GenBank/DDBJ whole genome shotgun (WGS) entry which is preliminary data.</text>
</comment>
<evidence type="ECO:0000313" key="4">
    <source>
        <dbReference type="Proteomes" id="UP001156672"/>
    </source>
</evidence>
<proteinExistence type="predicted"/>
<dbReference type="Proteomes" id="UP001156672">
    <property type="component" value="Unassembled WGS sequence"/>
</dbReference>
<keyword evidence="4" id="KW-1185">Reference proteome</keyword>
<evidence type="ECO:0000256" key="2">
    <source>
        <dbReference type="SAM" id="Phobius"/>
    </source>
</evidence>
<keyword evidence="2" id="KW-1133">Transmembrane helix</keyword>
<keyword evidence="1" id="KW-0201">Cytochrome c-type biogenesis</keyword>
<evidence type="ECO:0000256" key="1">
    <source>
        <dbReference type="ARBA" id="ARBA00022748"/>
    </source>
</evidence>
<organism evidence="3 4">
    <name type="scientific">Gluconobacter albidus</name>
    <dbReference type="NCBI Taxonomy" id="318683"/>
    <lineage>
        <taxon>Bacteria</taxon>
        <taxon>Pseudomonadati</taxon>
        <taxon>Pseudomonadota</taxon>
        <taxon>Alphaproteobacteria</taxon>
        <taxon>Acetobacterales</taxon>
        <taxon>Acetobacteraceae</taxon>
        <taxon>Gluconobacter</taxon>
    </lineage>
</organism>
<evidence type="ECO:0000313" key="3">
    <source>
        <dbReference type="EMBL" id="GLQ67729.1"/>
    </source>
</evidence>
<gene>
    <name evidence="3" type="ORF">GCM10007866_01770</name>
</gene>
<dbReference type="InterPro" id="IPR011990">
    <property type="entry name" value="TPR-like_helical_dom_sf"/>
</dbReference>
<keyword evidence="2" id="KW-0472">Membrane</keyword>
<evidence type="ECO:0008006" key="5">
    <source>
        <dbReference type="Google" id="ProtNLM"/>
    </source>
</evidence>
<reference evidence="4" key="1">
    <citation type="journal article" date="2019" name="Int. J. Syst. Evol. Microbiol.">
        <title>The Global Catalogue of Microorganisms (GCM) 10K type strain sequencing project: providing services to taxonomists for standard genome sequencing and annotation.</title>
        <authorList>
            <consortium name="The Broad Institute Genomics Platform"/>
            <consortium name="The Broad Institute Genome Sequencing Center for Infectious Disease"/>
            <person name="Wu L."/>
            <person name="Ma J."/>
        </authorList>
    </citation>
    <scope>NUCLEOTIDE SEQUENCE [LARGE SCALE GENOMIC DNA]</scope>
    <source>
        <strain evidence="4">NBRC 3250</strain>
    </source>
</reference>
<feature type="transmembrane region" description="Helical" evidence="2">
    <location>
        <begin position="6"/>
        <end position="25"/>
    </location>
</feature>
<name>A0ABQ5WW96_9PROT</name>
<dbReference type="InterPro" id="IPR017560">
    <property type="entry name" value="Cyt_c_biogenesis_CcmI"/>
</dbReference>
<dbReference type="EMBL" id="BSNW01000005">
    <property type="protein sequence ID" value="GLQ67729.1"/>
    <property type="molecule type" value="Genomic_DNA"/>
</dbReference>
<feature type="transmembrane region" description="Helical" evidence="2">
    <location>
        <begin position="93"/>
        <end position="113"/>
    </location>
</feature>